<organism evidence="7 8">
    <name type="scientific">Paraburkholderia dinghuensis</name>
    <dbReference type="NCBI Taxonomy" id="2305225"/>
    <lineage>
        <taxon>Bacteria</taxon>
        <taxon>Pseudomonadati</taxon>
        <taxon>Pseudomonadota</taxon>
        <taxon>Betaproteobacteria</taxon>
        <taxon>Burkholderiales</taxon>
        <taxon>Burkholderiaceae</taxon>
        <taxon>Paraburkholderia</taxon>
    </lineage>
</organism>
<feature type="domain" description="Flavodoxin-like" evidence="5">
    <location>
        <begin position="334"/>
        <end position="469"/>
    </location>
</feature>
<dbReference type="InterPro" id="IPR017938">
    <property type="entry name" value="Riboflavin_synthase-like_b-brl"/>
</dbReference>
<dbReference type="SUPFAM" id="SSF63380">
    <property type="entry name" value="Riboflavin synthase domain-like"/>
    <property type="match status" value="1"/>
</dbReference>
<dbReference type="AlphaFoldDB" id="A0A3N6MY83"/>
<dbReference type="Gene3D" id="3.40.50.80">
    <property type="entry name" value="Nucleotide-binding domain of ferredoxin-NADP reductase (FNR) module"/>
    <property type="match status" value="1"/>
</dbReference>
<dbReference type="EC" id="1.6.2.4" evidence="3"/>
<evidence type="ECO:0000313" key="8">
    <source>
        <dbReference type="Proteomes" id="UP000272778"/>
    </source>
</evidence>
<feature type="transmembrane region" description="Helical" evidence="4">
    <location>
        <begin position="288"/>
        <end position="314"/>
    </location>
</feature>
<reference evidence="7 8" key="1">
    <citation type="submission" date="2018-11" db="EMBL/GenBank/DDBJ databases">
        <title>Paraburkholderia sp. DHOA04, isolated from soil.</title>
        <authorList>
            <person name="Gao Z.-H."/>
            <person name="Qiu L.-H."/>
            <person name="Fu J.-C."/>
        </authorList>
    </citation>
    <scope>NUCLEOTIDE SEQUENCE [LARGE SCALE GENOMIC DNA]</scope>
    <source>
        <strain evidence="7 8">DHOA04</strain>
    </source>
</reference>
<dbReference type="Gene3D" id="3.40.50.360">
    <property type="match status" value="1"/>
</dbReference>
<evidence type="ECO:0000256" key="4">
    <source>
        <dbReference type="SAM" id="Phobius"/>
    </source>
</evidence>
<dbReference type="Proteomes" id="UP000272778">
    <property type="component" value="Unassembled WGS sequence"/>
</dbReference>
<dbReference type="InterPro" id="IPR005625">
    <property type="entry name" value="PepSY-ass_TM"/>
</dbReference>
<keyword evidence="8" id="KW-1185">Reference proteome</keyword>
<dbReference type="PROSITE" id="PS51384">
    <property type="entry name" value="FAD_FR"/>
    <property type="match status" value="1"/>
</dbReference>
<dbReference type="InterPro" id="IPR001709">
    <property type="entry name" value="Flavoprot_Pyr_Nucl_cyt_Rdtase"/>
</dbReference>
<sequence length="737" mass="78905">MLRKLHSLPGIFAALLLMVVALSGAVLSVKPALDQAGAARVTGPLDVATLIARVQTHYPGLDKIVRRASGEIVASISSPDGNAALRIDPATGTSIGPDAPSPVMRWVANLHRKLLLGDAGRVATGITAGLMLLLCVSGVALLARRMGGWKHLFDRIRGTGLQRVHNEIARVALLALALSAGTGLLMSLTTFGWIPERVTAELPYPSTAGTLAPLPVGQVAALQSLDVSALRELTLPAPGSPEDVYAVTTTKGTGYIDPSSGAWLAWQNNDAWQRFQGTVRMLHTGRGLWWLALVLGLASASVPALAVTGVALWAKRRGAMPKIAGNASPREADTIILVGSENNATWAFAAAVHQALTRAGFRVNIASMNEVRSGYRRAARLIVLTSTYGDGDAPSNATQFMRAITHSRFDAVTRFAVLGFGDRQFSSFCGYAQKVHDALLVKGLQPLLELGTIDRQSESAFTQWMAQLGTVLGVTLDAQYRPTLPRTISLEVVERDDYGFGTDRHACVLRLAPDPKLRSPWQKVFGQRLPPFEPGDLVGVVPPGHTVPRFYSLASASGDGILEFCVRKHPHGVCSGYLTSLEPGDRVAVFVRRNEHFKPDTGATPLILIGAGTGIGPLVGFIRQNEARRPMHLYFGARSSDGTFLYENELQRLVTADRLTALTTALSSPSEKTYVQERLLADSAKLSELVAKGAHVMVCGGRDMAKGVANAWERILAGSGVTVSEMKLRGSYVEDVY</sequence>
<dbReference type="InterPro" id="IPR039261">
    <property type="entry name" value="FNR_nucleotide-bd"/>
</dbReference>
<dbReference type="PRINTS" id="PR00371">
    <property type="entry name" value="FPNCR"/>
</dbReference>
<keyword evidence="4" id="KW-1133">Transmembrane helix</keyword>
<protein>
    <recommendedName>
        <fullName evidence="3">NADPH--hemoprotein reductase</fullName>
        <ecNumber evidence="3">1.6.2.4</ecNumber>
    </recommendedName>
</protein>
<proteinExistence type="predicted"/>
<name>A0A3N6MY83_9BURK</name>
<comment type="caution">
    <text evidence="7">The sequence shown here is derived from an EMBL/GenBank/DDBJ whole genome shotgun (WGS) entry which is preliminary data.</text>
</comment>
<dbReference type="GO" id="GO:0010181">
    <property type="term" value="F:FMN binding"/>
    <property type="evidence" value="ECO:0007669"/>
    <property type="project" value="InterPro"/>
</dbReference>
<evidence type="ECO:0000313" key="7">
    <source>
        <dbReference type="EMBL" id="RQH06975.1"/>
    </source>
</evidence>
<dbReference type="SUPFAM" id="SSF52218">
    <property type="entry name" value="Flavoproteins"/>
    <property type="match status" value="1"/>
</dbReference>
<keyword evidence="4" id="KW-0472">Membrane</keyword>
<dbReference type="EMBL" id="RQIS01000006">
    <property type="protein sequence ID" value="RQH06975.1"/>
    <property type="molecule type" value="Genomic_DNA"/>
</dbReference>
<dbReference type="SUPFAM" id="SSF52343">
    <property type="entry name" value="Ferredoxin reductase-like, C-terminal NADP-linked domain"/>
    <property type="match status" value="1"/>
</dbReference>
<evidence type="ECO:0000256" key="1">
    <source>
        <dbReference type="ARBA" id="ARBA00022630"/>
    </source>
</evidence>
<dbReference type="Pfam" id="PF03929">
    <property type="entry name" value="PepSY_TM"/>
    <property type="match status" value="1"/>
</dbReference>
<dbReference type="GO" id="GO:0005829">
    <property type="term" value="C:cytosol"/>
    <property type="evidence" value="ECO:0007669"/>
    <property type="project" value="TreeGrafter"/>
</dbReference>
<keyword evidence="4" id="KW-0812">Transmembrane</keyword>
<dbReference type="InterPro" id="IPR029039">
    <property type="entry name" value="Flavoprotein-like_sf"/>
</dbReference>
<dbReference type="Pfam" id="PF00258">
    <property type="entry name" value="Flavodoxin_1"/>
    <property type="match status" value="1"/>
</dbReference>
<dbReference type="PROSITE" id="PS50902">
    <property type="entry name" value="FLAVODOXIN_LIKE"/>
    <property type="match status" value="1"/>
</dbReference>
<dbReference type="InterPro" id="IPR017927">
    <property type="entry name" value="FAD-bd_FR_type"/>
</dbReference>
<dbReference type="Pfam" id="PF00175">
    <property type="entry name" value="NAD_binding_1"/>
    <property type="match status" value="1"/>
</dbReference>
<dbReference type="OrthoDB" id="9816402at2"/>
<dbReference type="InterPro" id="IPR001433">
    <property type="entry name" value="OxRdtase_FAD/NAD-bd"/>
</dbReference>
<evidence type="ECO:0000259" key="6">
    <source>
        <dbReference type="PROSITE" id="PS51384"/>
    </source>
</evidence>
<feature type="transmembrane region" description="Helical" evidence="4">
    <location>
        <begin position="122"/>
        <end position="143"/>
    </location>
</feature>
<dbReference type="CDD" id="cd06201">
    <property type="entry name" value="SiR_like2"/>
    <property type="match status" value="1"/>
</dbReference>
<gene>
    <name evidence="7" type="ORF">D1Y85_09835</name>
</gene>
<feature type="transmembrane region" description="Helical" evidence="4">
    <location>
        <begin position="171"/>
        <end position="194"/>
    </location>
</feature>
<evidence type="ECO:0000259" key="5">
    <source>
        <dbReference type="PROSITE" id="PS50902"/>
    </source>
</evidence>
<dbReference type="InterPro" id="IPR008254">
    <property type="entry name" value="Flavodoxin/NO_synth"/>
</dbReference>
<keyword evidence="2" id="KW-0288">FMN</keyword>
<dbReference type="PANTHER" id="PTHR19384:SF17">
    <property type="entry name" value="NADPH--CYTOCHROME P450 REDUCTASE"/>
    <property type="match status" value="1"/>
</dbReference>
<dbReference type="GO" id="GO:0050660">
    <property type="term" value="F:flavin adenine dinucleotide binding"/>
    <property type="evidence" value="ECO:0007669"/>
    <property type="project" value="TreeGrafter"/>
</dbReference>
<dbReference type="RefSeq" id="WP_124150865.1">
    <property type="nucleotide sequence ID" value="NZ_RQIS01000006.1"/>
</dbReference>
<dbReference type="PANTHER" id="PTHR19384">
    <property type="entry name" value="NITRIC OXIDE SYNTHASE-RELATED"/>
    <property type="match status" value="1"/>
</dbReference>
<dbReference type="Gene3D" id="2.40.30.10">
    <property type="entry name" value="Translation factors"/>
    <property type="match status" value="1"/>
</dbReference>
<feature type="domain" description="FAD-binding FR-type" evidence="6">
    <location>
        <begin position="485"/>
        <end position="600"/>
    </location>
</feature>
<keyword evidence="1" id="KW-0285">Flavoprotein</keyword>
<evidence type="ECO:0000256" key="3">
    <source>
        <dbReference type="ARBA" id="ARBA00023797"/>
    </source>
</evidence>
<dbReference type="GO" id="GO:0003958">
    <property type="term" value="F:NADPH-hemoprotein reductase activity"/>
    <property type="evidence" value="ECO:0007669"/>
    <property type="project" value="UniProtKB-EC"/>
</dbReference>
<evidence type="ECO:0000256" key="2">
    <source>
        <dbReference type="ARBA" id="ARBA00022643"/>
    </source>
</evidence>
<accession>A0A3N6MY83</accession>